<dbReference type="InterPro" id="IPR007110">
    <property type="entry name" value="Ig-like_dom"/>
</dbReference>
<dbReference type="Gene3D" id="2.60.40.10">
    <property type="entry name" value="Immunoglobulins"/>
    <property type="match status" value="1"/>
</dbReference>
<keyword evidence="5" id="KW-1185">Reference proteome</keyword>
<feature type="compositionally biased region" description="Polar residues" evidence="1">
    <location>
        <begin position="133"/>
        <end position="144"/>
    </location>
</feature>
<dbReference type="InterPro" id="IPR013783">
    <property type="entry name" value="Ig-like_fold"/>
</dbReference>
<evidence type="ECO:0000313" key="5">
    <source>
        <dbReference type="Proteomes" id="UP000246464"/>
    </source>
</evidence>
<gene>
    <name evidence="4" type="ORF">SMAX5B_013261</name>
</gene>
<feature type="compositionally biased region" description="Basic and acidic residues" evidence="1">
    <location>
        <begin position="159"/>
        <end position="172"/>
    </location>
</feature>
<feature type="domain" description="Ig-like" evidence="3">
    <location>
        <begin position="321"/>
        <end position="406"/>
    </location>
</feature>
<feature type="compositionally biased region" description="Low complexity" evidence="1">
    <location>
        <begin position="52"/>
        <end position="64"/>
    </location>
</feature>
<proteinExistence type="predicted"/>
<dbReference type="Pfam" id="PF07679">
    <property type="entry name" value="I-set"/>
    <property type="match status" value="1"/>
</dbReference>
<feature type="region of interest" description="Disordered" evidence="1">
    <location>
        <begin position="1"/>
        <end position="108"/>
    </location>
</feature>
<feature type="compositionally biased region" description="Polar residues" evidence="1">
    <location>
        <begin position="176"/>
        <end position="209"/>
    </location>
</feature>
<sequence length="441" mass="48271">MTEDSLSNDEYECASPDDISLPPLAETPESGLAQSDLEEGVCFSSQSGHANQQSQQYHAQSEQSGTGTATAAVRQQRGSSQTEGCPTPPTSLHSSNRFRSESSSFVQSPLMVPTSRNLTSTLYSILRTEETSTDNISQSANFISGSKPVHKSNTTDSCYNRDNDVDDRRSPLETEALSNELNDQYNQPQRSISTQGKDTHNAPSKSETLPPTDPVTYPPKLDQSSILSKSSYCPQDKTPPQSFNIFPQTTLICQDISFKQSFPDTEIGFDQDQDPDICQPMAICEEIRLTPQIQGPSLPAPPLPQAQAESLPQRKASKLGPSCFTRPLSRATIMEGSPVALEVKVTGQPEPTLTWFIDGDVSTDIPGRALVCEDGKHFLFISVESDADGGLHEAQAAKRDDSQQTAGDRWLVAKVLDTITVDWTWFGTLCVLLWLLYLMLL</sequence>
<evidence type="ECO:0000313" key="4">
    <source>
        <dbReference type="EMBL" id="AWP13681.1"/>
    </source>
</evidence>
<evidence type="ECO:0000259" key="3">
    <source>
        <dbReference type="PROSITE" id="PS50835"/>
    </source>
</evidence>
<accession>A0A2U9CAS3</accession>
<evidence type="ECO:0000256" key="2">
    <source>
        <dbReference type="SAM" id="Phobius"/>
    </source>
</evidence>
<protein>
    <submittedName>
        <fullName evidence="4">Putative coiled-coil domain-containing protein 141</fullName>
    </submittedName>
</protein>
<dbReference type="InterPro" id="IPR013098">
    <property type="entry name" value="Ig_I-set"/>
</dbReference>
<evidence type="ECO:0000256" key="1">
    <source>
        <dbReference type="SAM" id="MobiDB-lite"/>
    </source>
</evidence>
<dbReference type="InterPro" id="IPR036179">
    <property type="entry name" value="Ig-like_dom_sf"/>
</dbReference>
<keyword evidence="2" id="KW-0472">Membrane</keyword>
<feature type="compositionally biased region" description="Polar residues" evidence="1">
    <location>
        <begin position="222"/>
        <end position="241"/>
    </location>
</feature>
<organism evidence="4 5">
    <name type="scientific">Scophthalmus maximus</name>
    <name type="common">Turbot</name>
    <name type="synonym">Psetta maxima</name>
    <dbReference type="NCBI Taxonomy" id="52904"/>
    <lineage>
        <taxon>Eukaryota</taxon>
        <taxon>Metazoa</taxon>
        <taxon>Chordata</taxon>
        <taxon>Craniata</taxon>
        <taxon>Vertebrata</taxon>
        <taxon>Euteleostomi</taxon>
        <taxon>Actinopterygii</taxon>
        <taxon>Neopterygii</taxon>
        <taxon>Teleostei</taxon>
        <taxon>Neoteleostei</taxon>
        <taxon>Acanthomorphata</taxon>
        <taxon>Carangaria</taxon>
        <taxon>Pleuronectiformes</taxon>
        <taxon>Pleuronectoidei</taxon>
        <taxon>Scophthalmidae</taxon>
        <taxon>Scophthalmus</taxon>
    </lineage>
</organism>
<name>A0A2U9CAS3_SCOMX</name>
<dbReference type="Proteomes" id="UP000246464">
    <property type="component" value="Chromosome 14"/>
</dbReference>
<feature type="region of interest" description="Disordered" evidence="1">
    <location>
        <begin position="130"/>
        <end position="241"/>
    </location>
</feature>
<keyword evidence="2" id="KW-1133">Transmembrane helix</keyword>
<dbReference type="SUPFAM" id="SSF48726">
    <property type="entry name" value="Immunoglobulin"/>
    <property type="match status" value="1"/>
</dbReference>
<reference evidence="4 5" key="1">
    <citation type="submission" date="2017-12" db="EMBL/GenBank/DDBJ databases">
        <title>Integrating genomic resources of turbot (Scophthalmus maximus) in depth evaluation of genetic and physical mapping variation across individuals.</title>
        <authorList>
            <person name="Martinez P."/>
        </authorList>
    </citation>
    <scope>NUCLEOTIDE SEQUENCE [LARGE SCALE GENOMIC DNA]</scope>
</reference>
<dbReference type="PROSITE" id="PS50835">
    <property type="entry name" value="IG_LIKE"/>
    <property type="match status" value="1"/>
</dbReference>
<feature type="compositionally biased region" description="Acidic residues" evidence="1">
    <location>
        <begin position="1"/>
        <end position="12"/>
    </location>
</feature>
<dbReference type="AlphaFoldDB" id="A0A2U9CAS3"/>
<feature type="transmembrane region" description="Helical" evidence="2">
    <location>
        <begin position="423"/>
        <end position="440"/>
    </location>
</feature>
<keyword evidence="2" id="KW-0812">Transmembrane</keyword>
<feature type="compositionally biased region" description="Low complexity" evidence="1">
    <location>
        <begin position="91"/>
        <end position="105"/>
    </location>
</feature>
<dbReference type="EMBL" id="CP026256">
    <property type="protein sequence ID" value="AWP13681.1"/>
    <property type="molecule type" value="Genomic_DNA"/>
</dbReference>